<dbReference type="Pfam" id="PF06305">
    <property type="entry name" value="LapA_dom"/>
    <property type="match status" value="1"/>
</dbReference>
<keyword evidence="9" id="KW-1185">Reference proteome</keyword>
<dbReference type="EMBL" id="JALJRB010000007">
    <property type="protein sequence ID" value="MCJ8500504.1"/>
    <property type="molecule type" value="Genomic_DNA"/>
</dbReference>
<comment type="caution">
    <text evidence="8">The sequence shown here is derived from an EMBL/GenBank/DDBJ whole genome shotgun (WGS) entry which is preliminary data.</text>
</comment>
<keyword evidence="4 6" id="KW-0472">Membrane</keyword>
<evidence type="ECO:0000256" key="5">
    <source>
        <dbReference type="SAM" id="MobiDB-lite"/>
    </source>
</evidence>
<evidence type="ECO:0000259" key="7">
    <source>
        <dbReference type="Pfam" id="PF06305"/>
    </source>
</evidence>
<evidence type="ECO:0000256" key="6">
    <source>
        <dbReference type="SAM" id="Phobius"/>
    </source>
</evidence>
<evidence type="ECO:0000256" key="2">
    <source>
        <dbReference type="ARBA" id="ARBA00022692"/>
    </source>
</evidence>
<evidence type="ECO:0000256" key="4">
    <source>
        <dbReference type="ARBA" id="ARBA00023136"/>
    </source>
</evidence>
<protein>
    <submittedName>
        <fullName evidence="8">Lipopolysaccharide assembly protein LapA domain-containing protein</fullName>
    </submittedName>
</protein>
<keyword evidence="2 6" id="KW-0812">Transmembrane</keyword>
<feature type="compositionally biased region" description="Basic and acidic residues" evidence="5">
    <location>
        <begin position="143"/>
        <end position="153"/>
    </location>
</feature>
<feature type="region of interest" description="Disordered" evidence="5">
    <location>
        <begin position="105"/>
        <end position="153"/>
    </location>
</feature>
<keyword evidence="3 6" id="KW-1133">Transmembrane helix</keyword>
<feature type="compositionally biased region" description="Acidic residues" evidence="5">
    <location>
        <begin position="132"/>
        <end position="142"/>
    </location>
</feature>
<dbReference type="AlphaFoldDB" id="A0AA41UIV4"/>
<gene>
    <name evidence="8" type="ORF">MRX98_07960</name>
</gene>
<proteinExistence type="predicted"/>
<evidence type="ECO:0000313" key="9">
    <source>
        <dbReference type="Proteomes" id="UP001165427"/>
    </source>
</evidence>
<dbReference type="InterPro" id="IPR010445">
    <property type="entry name" value="LapA_dom"/>
</dbReference>
<name>A0AA41UIV4_9BACT</name>
<evidence type="ECO:0000256" key="1">
    <source>
        <dbReference type="ARBA" id="ARBA00022475"/>
    </source>
</evidence>
<feature type="transmembrane region" description="Helical" evidence="6">
    <location>
        <begin position="46"/>
        <end position="71"/>
    </location>
</feature>
<sequence>MKKVKLVFWIVILALLGLIVYQNRDVLLTAEQPLSINLGFGSYQTPALPFVIYFLFFFVLGWLIAFLFGFVERIKTGKKVKKLKDTINSQAEAITAMKKDIETLKPHTGHKSTKAAAHESAAQSTDPPTRAEEEDGAAEDPETAPRDQTTPRE</sequence>
<dbReference type="RefSeq" id="WP_246905083.1">
    <property type="nucleotide sequence ID" value="NZ_JALJRB010000007.1"/>
</dbReference>
<organism evidence="8 9">
    <name type="scientific">Desulfatitalea alkaliphila</name>
    <dbReference type="NCBI Taxonomy" id="2929485"/>
    <lineage>
        <taxon>Bacteria</taxon>
        <taxon>Pseudomonadati</taxon>
        <taxon>Thermodesulfobacteriota</taxon>
        <taxon>Desulfobacteria</taxon>
        <taxon>Desulfobacterales</taxon>
        <taxon>Desulfosarcinaceae</taxon>
        <taxon>Desulfatitalea</taxon>
    </lineage>
</organism>
<dbReference type="Proteomes" id="UP001165427">
    <property type="component" value="Unassembled WGS sequence"/>
</dbReference>
<feature type="domain" description="Lipopolysaccharide assembly protein A" evidence="7">
    <location>
        <begin position="32"/>
        <end position="91"/>
    </location>
</feature>
<evidence type="ECO:0000313" key="8">
    <source>
        <dbReference type="EMBL" id="MCJ8500504.1"/>
    </source>
</evidence>
<accession>A0AA41UIV4</accession>
<evidence type="ECO:0000256" key="3">
    <source>
        <dbReference type="ARBA" id="ARBA00022989"/>
    </source>
</evidence>
<keyword evidence="1" id="KW-1003">Cell membrane</keyword>
<reference evidence="8" key="1">
    <citation type="submission" date="2022-04" db="EMBL/GenBank/DDBJ databases">
        <title>Desulfatitalea alkaliphila sp. nov., a novel anaerobic sulfate-reducing bacterium isolated from terrestrial mud volcano, Taman Peninsula, Russia.</title>
        <authorList>
            <person name="Khomyakova M.A."/>
            <person name="Merkel A.Y."/>
            <person name="Slobodkin A.I."/>
        </authorList>
    </citation>
    <scope>NUCLEOTIDE SEQUENCE</scope>
    <source>
        <strain evidence="8">M08but</strain>
    </source>
</reference>
<dbReference type="GO" id="GO:0005886">
    <property type="term" value="C:plasma membrane"/>
    <property type="evidence" value="ECO:0007669"/>
    <property type="project" value="InterPro"/>
</dbReference>